<gene>
    <name evidence="7" type="ORF">WKV53_22925</name>
</gene>
<organism evidence="7 8">
    <name type="scientific">Luteolibacter soli</name>
    <dbReference type="NCBI Taxonomy" id="3135280"/>
    <lineage>
        <taxon>Bacteria</taxon>
        <taxon>Pseudomonadati</taxon>
        <taxon>Verrucomicrobiota</taxon>
        <taxon>Verrucomicrobiia</taxon>
        <taxon>Verrucomicrobiales</taxon>
        <taxon>Verrucomicrobiaceae</taxon>
        <taxon>Luteolibacter</taxon>
    </lineage>
</organism>
<feature type="transmembrane region" description="Helical" evidence="4">
    <location>
        <begin position="591"/>
        <end position="612"/>
    </location>
</feature>
<keyword evidence="4" id="KW-0812">Transmembrane</keyword>
<dbReference type="GO" id="GO:0016301">
    <property type="term" value="F:kinase activity"/>
    <property type="evidence" value="ECO:0007669"/>
    <property type="project" value="UniProtKB-KW"/>
</dbReference>
<dbReference type="Pfam" id="PF13385">
    <property type="entry name" value="Laminin_G_3"/>
    <property type="match status" value="1"/>
</dbReference>
<evidence type="ECO:0000256" key="3">
    <source>
        <dbReference type="ARBA" id="ARBA00023012"/>
    </source>
</evidence>
<evidence type="ECO:0000313" key="8">
    <source>
        <dbReference type="Proteomes" id="UP001371305"/>
    </source>
</evidence>
<dbReference type="RefSeq" id="WP_341407151.1">
    <property type="nucleotide sequence ID" value="NZ_JBBUKT010000011.1"/>
</dbReference>
<evidence type="ECO:0000313" key="7">
    <source>
        <dbReference type="EMBL" id="MEK7953387.1"/>
    </source>
</evidence>
<dbReference type="Pfam" id="PF07730">
    <property type="entry name" value="HisKA_3"/>
    <property type="match status" value="1"/>
</dbReference>
<keyword evidence="4" id="KW-0472">Membrane</keyword>
<dbReference type="InterPro" id="IPR036890">
    <property type="entry name" value="HATPase_C_sf"/>
</dbReference>
<dbReference type="Proteomes" id="UP001371305">
    <property type="component" value="Unassembled WGS sequence"/>
</dbReference>
<dbReference type="Gene3D" id="3.30.565.10">
    <property type="entry name" value="Histidine kinase-like ATPase, C-terminal domain"/>
    <property type="match status" value="1"/>
</dbReference>
<dbReference type="CDD" id="cd16917">
    <property type="entry name" value="HATPase_UhpB-NarQ-NarX-like"/>
    <property type="match status" value="1"/>
</dbReference>
<keyword evidence="4" id="KW-1133">Transmembrane helix</keyword>
<evidence type="ECO:0000256" key="1">
    <source>
        <dbReference type="ARBA" id="ARBA00022679"/>
    </source>
</evidence>
<keyword evidence="3" id="KW-0902">Two-component regulatory system</keyword>
<dbReference type="InterPro" id="IPR011712">
    <property type="entry name" value="Sig_transdc_His_kin_sub3_dim/P"/>
</dbReference>
<sequence>MWVLQVMVAVGMVAAVLGAPTIQPYESDEHTLHLWHLDEAGPPFKDDGVSPSPLLGLLNGARASQPPYPGFGAAISFQPLPEGDREYGPILLAKPELDSGPKDNVDPPFPIMGHDGAFTIEALVKFDVMPADSPGLALDIVSMDDEVTANRVFIFRVEKPGFLCFLPITGSDVRGGGLATLPKDGPHAVNTTDWFHAAVVYDGRESAVNNLKLYWTKLGEGNETANMIGQGTLTADLGRQLADFAIGNTGNRQGSNAPKEFFPGLIDEVRISSIARAPYDFCFVDEEEKNRLDELLRRAPPQGPPLGMMLEQVQVGEQPAVLPPAGQPLVLGPGLHRLDFDFKFLPGVNADPLAVRCRLEGLGDEWHPAARGMTMEWRMLGAGDALLTQRVFATTGSSIGWQIDALSSPMVQRTEPLFIPEGTRKVHVTISSGTDDTTGIWVIDDLALARSSAPQTNLWEDGGFQQGERMNQLGGVPLHWQRHGTEPAIARVMQMRGPSLGLVDAEQKRYAQWTSTRELGVKPAAGGETFLLSWKEAFNVIPGASLRASYLNVPPGEYAFQAIAVGSEPQPATASLAFPIKIERPIWEREWFAPLAVAAGVLATALLFFAAYRRRARHRLSAIKLQHAVERDRARIARDMHDDLGTRVTVLNLAASFVRRAIDGDPERARQQVVRLESAARDLVTAMDGLVWAVNPSNDTLDHLATHLSAVAQEIFRDSPVRLRIDIADNLPPVTLRSDFRHHFALGVKEALHNILKHAGPCEATFMLRLLDHGVLFAEISDNGLGFDPSIPQEGNGLTNLAARFAELGGTCVIESTPGEGTRAIFRCQLPKVPALPKA</sequence>
<dbReference type="SUPFAM" id="SSF55874">
    <property type="entry name" value="ATPase domain of HSP90 chaperone/DNA topoisomerase II/histidine kinase"/>
    <property type="match status" value="1"/>
</dbReference>
<evidence type="ECO:0000259" key="6">
    <source>
        <dbReference type="Pfam" id="PF07730"/>
    </source>
</evidence>
<comment type="caution">
    <text evidence="7">The sequence shown here is derived from an EMBL/GenBank/DDBJ whole genome shotgun (WGS) entry which is preliminary data.</text>
</comment>
<dbReference type="Gene3D" id="2.60.120.200">
    <property type="match status" value="1"/>
</dbReference>
<proteinExistence type="predicted"/>
<keyword evidence="2 7" id="KW-0418">Kinase</keyword>
<dbReference type="InterPro" id="IPR013320">
    <property type="entry name" value="ConA-like_dom_sf"/>
</dbReference>
<dbReference type="InterPro" id="IPR050482">
    <property type="entry name" value="Sensor_HK_TwoCompSys"/>
</dbReference>
<feature type="domain" description="Signal transduction histidine kinase subgroup 3 dimerisation and phosphoacceptor" evidence="6">
    <location>
        <begin position="633"/>
        <end position="697"/>
    </location>
</feature>
<keyword evidence="8" id="KW-1185">Reference proteome</keyword>
<accession>A0ABU9B296</accession>
<dbReference type="SUPFAM" id="SSF49899">
    <property type="entry name" value="Concanavalin A-like lectins/glucanases"/>
    <property type="match status" value="1"/>
</dbReference>
<reference evidence="7 8" key="1">
    <citation type="submission" date="2024-04" db="EMBL/GenBank/DDBJ databases">
        <title>Luteolibacter sp. isolated from soil.</title>
        <authorList>
            <person name="An J."/>
        </authorList>
    </citation>
    <scope>NUCLEOTIDE SEQUENCE [LARGE SCALE GENOMIC DNA]</scope>
    <source>
        <strain evidence="7 8">Y139</strain>
    </source>
</reference>
<dbReference type="Gene3D" id="1.20.5.1930">
    <property type="match status" value="1"/>
</dbReference>
<dbReference type="PANTHER" id="PTHR24421">
    <property type="entry name" value="NITRATE/NITRITE SENSOR PROTEIN NARX-RELATED"/>
    <property type="match status" value="1"/>
</dbReference>
<dbReference type="EMBL" id="JBBUKT010000011">
    <property type="protein sequence ID" value="MEK7953387.1"/>
    <property type="molecule type" value="Genomic_DNA"/>
</dbReference>
<protein>
    <submittedName>
        <fullName evidence="7">Histidine kinase</fullName>
    </submittedName>
</protein>
<name>A0ABU9B296_9BACT</name>
<evidence type="ECO:0000259" key="5">
    <source>
        <dbReference type="Pfam" id="PF02518"/>
    </source>
</evidence>
<keyword evidence="1" id="KW-0808">Transferase</keyword>
<dbReference type="Pfam" id="PF02518">
    <property type="entry name" value="HATPase_c"/>
    <property type="match status" value="1"/>
</dbReference>
<evidence type="ECO:0000256" key="2">
    <source>
        <dbReference type="ARBA" id="ARBA00022777"/>
    </source>
</evidence>
<evidence type="ECO:0000256" key="4">
    <source>
        <dbReference type="SAM" id="Phobius"/>
    </source>
</evidence>
<feature type="domain" description="Histidine kinase/HSP90-like ATPase" evidence="5">
    <location>
        <begin position="748"/>
        <end position="830"/>
    </location>
</feature>
<dbReference type="InterPro" id="IPR003594">
    <property type="entry name" value="HATPase_dom"/>
</dbReference>